<comment type="caution">
    <text evidence="1">The sequence shown here is derived from an EMBL/GenBank/DDBJ whole genome shotgun (WGS) entry which is preliminary data.</text>
</comment>
<protein>
    <submittedName>
        <fullName evidence="1">Uncharacterized protein</fullName>
    </submittedName>
</protein>
<name>A0ACC2VIP5_9TREE</name>
<proteinExistence type="predicted"/>
<evidence type="ECO:0000313" key="1">
    <source>
        <dbReference type="EMBL" id="KAJ9099264.1"/>
    </source>
</evidence>
<dbReference type="EMBL" id="JASBWT010000013">
    <property type="protein sequence ID" value="KAJ9099264.1"/>
    <property type="molecule type" value="Genomic_DNA"/>
</dbReference>
<sequence length="1028" mass="112799">MSATEGSRIKCKYTPSSVQSAIDSDSVHRIHSGQVVLGLDGALKELVENSIDAGATVIEVKIKDNGLESIEVVDNGAGISEADWQSAALKHHTSKISSFDDLSHVDTFGFRGEALSALCALSQSVSICTSTQATQPLGRILKFGRDGTLVDSNGKIARQRGTTVTVEKLFSPLPVRRKEFERNAKRDFAKALGLLTAYALVPSCHPRIEDQQRGAAVSRGIRLTVDSINKTGKRTNHLKSDGKGSLRSAVSAVWGVAALESLIDVDISLEVEIDKAMAKREGLEFKSQTVRVTGLISASAFGKGRTSSDRQYYYINGRPFVATKIARAVNELYKSYNTNQFPFVVLDLQIPSDAVDVNVSPDKREIFVHSENNLIEALKNGLEQLYEPSRSTYLEQNVQTPPRPSVSVKKTQPLFLADNENEEPAQGDSAQAIDVTRSIERVASAPSQPHRNAPNPSSNALPTRSRNRSPPSLSVASHSLAPRPAALDGSNRPNGILQGHPSRSLPATYFSPTSKETLEYNEGEDDGDGFSQDEEVRLILEDSRLVQSATSNQSTRRLLQTTLNNAITRGGAVDSSTSGADASPNNTSARARLRGQIASFASQGAVVELDELDSDSDTDQDLVLENDGAEPEPAATSYSIPRDAAHSAPIAEDIEMQSGSPVLVQPRHASPPPEFPADPDNIVMGTQESTLIDDTAPHIINNNQYILREKDEDISYLADSEPAHAESSNAGSFRNEILKASPQGEITMRCDINRIRARARKRRMLAEAEAVNKKRRLDENDMLPDAGIANADTAQVDRVLSRVIGKEDFGEMVILGQFNMAFIIARRSKPATEGREIDDIFIIDQHASDEKYNFETLQATTRIRSQSLIQPKRLQLSSADEIIAMENLDILAKNGFGVSVDEDAPYGKGQRIRLTSMPVSQETVFDVKDLEELIFLLQDHYIGSMVRSKKARAMFAMRACRKSVMFGKALSRLQMQQIVRHMGEIDQPWNCPHGRPTMRHLMNLTTWNDNDTKDTSKEIDWSSIDLDE</sequence>
<accession>A0ACC2VIP5</accession>
<keyword evidence="2" id="KW-1185">Reference proteome</keyword>
<dbReference type="Proteomes" id="UP001227268">
    <property type="component" value="Unassembled WGS sequence"/>
</dbReference>
<evidence type="ECO:0000313" key="2">
    <source>
        <dbReference type="Proteomes" id="UP001227268"/>
    </source>
</evidence>
<organism evidence="1 2">
    <name type="scientific">Naganishia friedmannii</name>
    <dbReference type="NCBI Taxonomy" id="89922"/>
    <lineage>
        <taxon>Eukaryota</taxon>
        <taxon>Fungi</taxon>
        <taxon>Dikarya</taxon>
        <taxon>Basidiomycota</taxon>
        <taxon>Agaricomycotina</taxon>
        <taxon>Tremellomycetes</taxon>
        <taxon>Filobasidiales</taxon>
        <taxon>Filobasidiaceae</taxon>
        <taxon>Naganishia</taxon>
    </lineage>
</organism>
<gene>
    <name evidence="1" type="ORF">QFC21_004145</name>
</gene>
<reference evidence="1" key="1">
    <citation type="submission" date="2023-04" db="EMBL/GenBank/DDBJ databases">
        <title>Draft Genome sequencing of Naganishia species isolated from polar environments using Oxford Nanopore Technology.</title>
        <authorList>
            <person name="Leo P."/>
            <person name="Venkateswaran K."/>
        </authorList>
    </citation>
    <scope>NUCLEOTIDE SEQUENCE</scope>
    <source>
        <strain evidence="1">MNA-CCFEE 5423</strain>
    </source>
</reference>